<dbReference type="GO" id="GO:0071949">
    <property type="term" value="F:FAD binding"/>
    <property type="evidence" value="ECO:0007669"/>
    <property type="project" value="InterPro"/>
</dbReference>
<dbReference type="Gene3D" id="3.50.50.60">
    <property type="entry name" value="FAD/NAD(P)-binding domain"/>
    <property type="match status" value="1"/>
</dbReference>
<dbReference type="Proteomes" id="UP000315628">
    <property type="component" value="Unassembled WGS sequence"/>
</dbReference>
<dbReference type="PRINTS" id="PR00420">
    <property type="entry name" value="RNGMNOXGNASE"/>
</dbReference>
<dbReference type="AlphaFoldDB" id="A0A560W6K5"/>
<organism evidence="2 3">
    <name type="scientific">Marihabitans asiaticum</name>
    <dbReference type="NCBI Taxonomy" id="415218"/>
    <lineage>
        <taxon>Bacteria</taxon>
        <taxon>Bacillati</taxon>
        <taxon>Actinomycetota</taxon>
        <taxon>Actinomycetes</taxon>
        <taxon>Micrococcales</taxon>
        <taxon>Intrasporangiaceae</taxon>
        <taxon>Marihabitans</taxon>
    </lineage>
</organism>
<protein>
    <submittedName>
        <fullName evidence="2">Flavin-dependent dehydrogenase</fullName>
    </submittedName>
</protein>
<dbReference type="InterPro" id="IPR050407">
    <property type="entry name" value="Geranylgeranyl_reductase"/>
</dbReference>
<dbReference type="Pfam" id="PF01494">
    <property type="entry name" value="FAD_binding_3"/>
    <property type="match status" value="1"/>
</dbReference>
<dbReference type="InterPro" id="IPR002938">
    <property type="entry name" value="FAD-bd"/>
</dbReference>
<dbReference type="InterPro" id="IPR036188">
    <property type="entry name" value="FAD/NAD-bd_sf"/>
</dbReference>
<reference evidence="2 3" key="1">
    <citation type="submission" date="2019-06" db="EMBL/GenBank/DDBJ databases">
        <title>Sequencing the genomes of 1000 actinobacteria strains.</title>
        <authorList>
            <person name="Klenk H.-P."/>
        </authorList>
    </citation>
    <scope>NUCLEOTIDE SEQUENCE [LARGE SCALE GENOMIC DNA]</scope>
    <source>
        <strain evidence="2 3">DSM 18935</strain>
    </source>
</reference>
<dbReference type="PANTHER" id="PTHR42685">
    <property type="entry name" value="GERANYLGERANYL DIPHOSPHATE REDUCTASE"/>
    <property type="match status" value="1"/>
</dbReference>
<dbReference type="SUPFAM" id="SSF51905">
    <property type="entry name" value="FAD/NAD(P)-binding domain"/>
    <property type="match status" value="1"/>
</dbReference>
<proteinExistence type="predicted"/>
<dbReference type="PANTHER" id="PTHR42685:SF19">
    <property type="entry name" value="POSSIBLE OXIDOREDUCTASE"/>
    <property type="match status" value="1"/>
</dbReference>
<dbReference type="EMBL" id="VIUW01000005">
    <property type="protein sequence ID" value="TWD13252.1"/>
    <property type="molecule type" value="Genomic_DNA"/>
</dbReference>
<feature type="domain" description="FAD-binding" evidence="1">
    <location>
        <begin position="2"/>
        <end position="160"/>
    </location>
</feature>
<sequence>MLDIVVIGGGPVGLAAALHAHRLGLRCVVVEQRSGVLDKACGEGIMPGGLRALRELGVDPAGHALTGVRYVAGDRSVSAGFGPAGTGRGVRRTTLHRTLLDTVAEAGIEVVAARAGLPAQDDEGATTPLSTRGALRSRYVLAADGLHSATRRGLGLDRPVGAPARYGLRRHHAVQPWTDHVEVHWGRDAEAYVTPVGERLVGVAVLSSARRSVDAHLESFPTLRARLAGAKVEGRDLGAGPLRRSASRRVAGRVLLVGDAGGYVDALTGEGVMLGVAQAAAAVESVSVGDAAGYDRRWRVLTRRHTALTLGLVGATRLRVPRAALVPAAGLLPGVFGSVVRSIASS</sequence>
<evidence type="ECO:0000313" key="2">
    <source>
        <dbReference type="EMBL" id="TWD13252.1"/>
    </source>
</evidence>
<comment type="caution">
    <text evidence="2">The sequence shown here is derived from an EMBL/GenBank/DDBJ whole genome shotgun (WGS) entry which is preliminary data.</text>
</comment>
<accession>A0A560W6K5</accession>
<evidence type="ECO:0000313" key="3">
    <source>
        <dbReference type="Proteomes" id="UP000315628"/>
    </source>
</evidence>
<gene>
    <name evidence="2" type="ORF">FB557_2640</name>
</gene>
<keyword evidence="3" id="KW-1185">Reference proteome</keyword>
<evidence type="ECO:0000259" key="1">
    <source>
        <dbReference type="Pfam" id="PF01494"/>
    </source>
</evidence>
<name>A0A560W6K5_9MICO</name>